<feature type="region of interest" description="Disordered" evidence="1">
    <location>
        <begin position="1"/>
        <end position="53"/>
    </location>
</feature>
<accession>A0A9K3KLZ2</accession>
<sequence>MKQPSEHQLDENSDEIPEMRKGDDSTNRQDAIQNNPCDSDVTTHVGDDDENDADLHDNGLVRYRCVRSVVDSWPRTTAVVCRIILPLWLLIGITLGFGHLLGQYEEQNEYYQNDEIAKERFLLQQLPINKTLEAIYNMPEACIDTYTDFKDEDNNSTNSEGFLAAYVQHNKLKIVFPNVTPGLADLSVAETLQEVREFMSICSAISTFLGGDCFDYIRTEVTANVFEEMTFTGFDVGTPPCMAE</sequence>
<reference evidence="3" key="1">
    <citation type="journal article" date="2021" name="Sci. Rep.">
        <title>Diploid genomic architecture of Nitzschia inconspicua, an elite biomass production diatom.</title>
        <authorList>
            <person name="Oliver A."/>
            <person name="Podell S."/>
            <person name="Pinowska A."/>
            <person name="Traller J.C."/>
            <person name="Smith S.R."/>
            <person name="McClure R."/>
            <person name="Beliaev A."/>
            <person name="Bohutskyi P."/>
            <person name="Hill E.A."/>
            <person name="Rabines A."/>
            <person name="Zheng H."/>
            <person name="Allen L.Z."/>
            <person name="Kuo A."/>
            <person name="Grigoriev I.V."/>
            <person name="Allen A.E."/>
            <person name="Hazlebeck D."/>
            <person name="Allen E.E."/>
        </authorList>
    </citation>
    <scope>NUCLEOTIDE SEQUENCE</scope>
    <source>
        <strain evidence="3">Hildebrandi</strain>
    </source>
</reference>
<evidence type="ECO:0000313" key="3">
    <source>
        <dbReference type="EMBL" id="KAG7345564.1"/>
    </source>
</evidence>
<gene>
    <name evidence="3" type="ORF">IV203_033095</name>
</gene>
<keyword evidence="2" id="KW-0472">Membrane</keyword>
<feature type="compositionally biased region" description="Polar residues" evidence="1">
    <location>
        <begin position="28"/>
        <end position="42"/>
    </location>
</feature>
<keyword evidence="2" id="KW-1133">Transmembrane helix</keyword>
<keyword evidence="2" id="KW-0812">Transmembrane</keyword>
<protein>
    <submittedName>
        <fullName evidence="3">Uncharacterized protein</fullName>
    </submittedName>
</protein>
<proteinExistence type="predicted"/>
<evidence type="ECO:0000256" key="2">
    <source>
        <dbReference type="SAM" id="Phobius"/>
    </source>
</evidence>
<evidence type="ECO:0000256" key="1">
    <source>
        <dbReference type="SAM" id="MobiDB-lite"/>
    </source>
</evidence>
<reference evidence="3" key="2">
    <citation type="submission" date="2021-04" db="EMBL/GenBank/DDBJ databases">
        <authorList>
            <person name="Podell S."/>
        </authorList>
    </citation>
    <scope>NUCLEOTIDE SEQUENCE</scope>
    <source>
        <strain evidence="3">Hildebrandi</strain>
    </source>
</reference>
<feature type="compositionally biased region" description="Basic and acidic residues" evidence="1">
    <location>
        <begin position="1"/>
        <end position="10"/>
    </location>
</feature>
<feature type="transmembrane region" description="Helical" evidence="2">
    <location>
        <begin position="83"/>
        <end position="102"/>
    </location>
</feature>
<dbReference type="Proteomes" id="UP000693970">
    <property type="component" value="Unassembled WGS sequence"/>
</dbReference>
<comment type="caution">
    <text evidence="3">The sequence shown here is derived from an EMBL/GenBank/DDBJ whole genome shotgun (WGS) entry which is preliminary data.</text>
</comment>
<feature type="compositionally biased region" description="Basic and acidic residues" evidence="1">
    <location>
        <begin position="17"/>
        <end position="27"/>
    </location>
</feature>
<evidence type="ECO:0000313" key="4">
    <source>
        <dbReference type="Proteomes" id="UP000693970"/>
    </source>
</evidence>
<keyword evidence="4" id="KW-1185">Reference proteome</keyword>
<dbReference type="EMBL" id="JAGRRH010000022">
    <property type="protein sequence ID" value="KAG7345564.1"/>
    <property type="molecule type" value="Genomic_DNA"/>
</dbReference>
<dbReference type="AlphaFoldDB" id="A0A9K3KLZ2"/>
<organism evidence="3 4">
    <name type="scientific">Nitzschia inconspicua</name>
    <dbReference type="NCBI Taxonomy" id="303405"/>
    <lineage>
        <taxon>Eukaryota</taxon>
        <taxon>Sar</taxon>
        <taxon>Stramenopiles</taxon>
        <taxon>Ochrophyta</taxon>
        <taxon>Bacillariophyta</taxon>
        <taxon>Bacillariophyceae</taxon>
        <taxon>Bacillariophycidae</taxon>
        <taxon>Bacillariales</taxon>
        <taxon>Bacillariaceae</taxon>
        <taxon>Nitzschia</taxon>
    </lineage>
</organism>
<name>A0A9K3KLZ2_9STRA</name>